<keyword evidence="1" id="KW-1133">Transmembrane helix</keyword>
<dbReference type="PANTHER" id="PTHR37849:SF1">
    <property type="entry name" value="YALI0E11605P"/>
    <property type="match status" value="1"/>
</dbReference>
<proteinExistence type="predicted"/>
<evidence type="ECO:0000256" key="1">
    <source>
        <dbReference type="SAM" id="Phobius"/>
    </source>
</evidence>
<dbReference type="EMBL" id="JASGXD010000003">
    <property type="protein sequence ID" value="KAK6007347.1"/>
    <property type="molecule type" value="Genomic_DNA"/>
</dbReference>
<reference evidence="2 3" key="1">
    <citation type="submission" date="2023-11" db="EMBL/GenBank/DDBJ databases">
        <title>Draft genome sequence and annotation of the polyextremotolerant black yeast-like fungus Aureobasidium pullulans NRRL 62042.</title>
        <authorList>
            <person name="Dielentheis-Frenken M.R.E."/>
            <person name="Wibberg D."/>
            <person name="Blank L.M."/>
            <person name="Tiso T."/>
        </authorList>
    </citation>
    <scope>NUCLEOTIDE SEQUENCE [LARGE SCALE GENOMIC DNA]</scope>
    <source>
        <strain evidence="2 3">NRRL 62042</strain>
    </source>
</reference>
<evidence type="ECO:0000313" key="2">
    <source>
        <dbReference type="EMBL" id="KAK6007347.1"/>
    </source>
</evidence>
<name>A0ABR0TSR8_AURPU</name>
<protein>
    <submittedName>
        <fullName evidence="2">Uncharacterized protein</fullName>
    </submittedName>
</protein>
<gene>
    <name evidence="2" type="ORF">QM012_006355</name>
</gene>
<feature type="transmembrane region" description="Helical" evidence="1">
    <location>
        <begin position="78"/>
        <end position="99"/>
    </location>
</feature>
<organism evidence="2 3">
    <name type="scientific">Aureobasidium pullulans</name>
    <name type="common">Black yeast</name>
    <name type="synonym">Pullularia pullulans</name>
    <dbReference type="NCBI Taxonomy" id="5580"/>
    <lineage>
        <taxon>Eukaryota</taxon>
        <taxon>Fungi</taxon>
        <taxon>Dikarya</taxon>
        <taxon>Ascomycota</taxon>
        <taxon>Pezizomycotina</taxon>
        <taxon>Dothideomycetes</taxon>
        <taxon>Dothideomycetidae</taxon>
        <taxon>Dothideales</taxon>
        <taxon>Saccotheciaceae</taxon>
        <taxon>Aureobasidium</taxon>
    </lineage>
</organism>
<keyword evidence="3" id="KW-1185">Reference proteome</keyword>
<accession>A0ABR0TSR8</accession>
<sequence length="137" mass="14735">MSMPARRLAASLSTPTMTRRSFQSSARLLEVPAGAMPVRKPVGAFRGGYETIFSRLAAAAAHAPTPLPALLGVPSQTIVAILGFLSGAVLSGGALYYYVIDEYRVSNELLTEDIYALQSAVSRIESYVKSLEEKVRK</sequence>
<dbReference type="PANTHER" id="PTHR37849">
    <property type="entry name" value="YALI0E11605P"/>
    <property type="match status" value="1"/>
</dbReference>
<dbReference type="Proteomes" id="UP001341245">
    <property type="component" value="Unassembled WGS sequence"/>
</dbReference>
<keyword evidence="1" id="KW-0812">Transmembrane</keyword>
<comment type="caution">
    <text evidence="2">The sequence shown here is derived from an EMBL/GenBank/DDBJ whole genome shotgun (WGS) entry which is preliminary data.</text>
</comment>
<evidence type="ECO:0000313" key="3">
    <source>
        <dbReference type="Proteomes" id="UP001341245"/>
    </source>
</evidence>
<keyword evidence="1" id="KW-0472">Membrane</keyword>